<accession>A0A8H3B409</accession>
<comment type="subcellular location">
    <subcellularLocation>
        <location evidence="1">Membrane</location>
        <topology evidence="1">Multi-pass membrane protein</topology>
    </subcellularLocation>
</comment>
<evidence type="ECO:0000313" key="7">
    <source>
        <dbReference type="Proteomes" id="UP000663831"/>
    </source>
</evidence>
<feature type="transmembrane region" description="Helical" evidence="5">
    <location>
        <begin position="315"/>
        <end position="333"/>
    </location>
</feature>
<keyword evidence="3 5" id="KW-1133">Transmembrane helix</keyword>
<feature type="transmembrane region" description="Helical" evidence="5">
    <location>
        <begin position="193"/>
        <end position="214"/>
    </location>
</feature>
<comment type="caution">
    <text evidence="6">The sequence shown here is derived from an EMBL/GenBank/DDBJ whole genome shotgun (WGS) entry which is preliminary data.</text>
</comment>
<dbReference type="GO" id="GO:0016020">
    <property type="term" value="C:membrane"/>
    <property type="evidence" value="ECO:0007669"/>
    <property type="project" value="UniProtKB-SubCell"/>
</dbReference>
<feature type="transmembrane region" description="Helical" evidence="5">
    <location>
        <begin position="152"/>
        <end position="172"/>
    </location>
</feature>
<evidence type="ECO:0000256" key="1">
    <source>
        <dbReference type="ARBA" id="ARBA00004141"/>
    </source>
</evidence>
<evidence type="ECO:0000256" key="4">
    <source>
        <dbReference type="ARBA" id="ARBA00023136"/>
    </source>
</evidence>
<dbReference type="EMBL" id="CAJMWV010001839">
    <property type="protein sequence ID" value="CAE6447345.1"/>
    <property type="molecule type" value="Genomic_DNA"/>
</dbReference>
<feature type="transmembrane region" description="Helical" evidence="5">
    <location>
        <begin position="88"/>
        <end position="113"/>
    </location>
</feature>
<gene>
    <name evidence="6" type="ORF">RDB_LOCUS61626</name>
</gene>
<organism evidence="6 7">
    <name type="scientific">Rhizoctonia solani</name>
    <dbReference type="NCBI Taxonomy" id="456999"/>
    <lineage>
        <taxon>Eukaryota</taxon>
        <taxon>Fungi</taxon>
        <taxon>Dikarya</taxon>
        <taxon>Basidiomycota</taxon>
        <taxon>Agaricomycotina</taxon>
        <taxon>Agaricomycetes</taxon>
        <taxon>Cantharellales</taxon>
        <taxon>Ceratobasidiaceae</taxon>
        <taxon>Rhizoctonia</taxon>
    </lineage>
</organism>
<dbReference type="AlphaFoldDB" id="A0A8H3B409"/>
<dbReference type="PANTHER" id="PTHR31465">
    <property type="entry name" value="PROTEIN RTA1-RELATED"/>
    <property type="match status" value="1"/>
</dbReference>
<reference evidence="6" key="1">
    <citation type="submission" date="2021-01" db="EMBL/GenBank/DDBJ databases">
        <authorList>
            <person name="Kaushik A."/>
        </authorList>
    </citation>
    <scope>NUCLEOTIDE SEQUENCE</scope>
    <source>
        <strain evidence="6">AG3-1AP</strain>
    </source>
</reference>
<dbReference type="Pfam" id="PF04479">
    <property type="entry name" value="RTA1"/>
    <property type="match status" value="1"/>
</dbReference>
<evidence type="ECO:0000256" key="3">
    <source>
        <dbReference type="ARBA" id="ARBA00022989"/>
    </source>
</evidence>
<evidence type="ECO:0000313" key="6">
    <source>
        <dbReference type="EMBL" id="CAE6447345.1"/>
    </source>
</evidence>
<dbReference type="InterPro" id="IPR007568">
    <property type="entry name" value="RTA1"/>
</dbReference>
<name>A0A8H3B409_9AGAM</name>
<evidence type="ECO:0000256" key="2">
    <source>
        <dbReference type="ARBA" id="ARBA00022692"/>
    </source>
</evidence>
<evidence type="ECO:0000256" key="5">
    <source>
        <dbReference type="SAM" id="Phobius"/>
    </source>
</evidence>
<dbReference type="PANTHER" id="PTHR31465:SF1">
    <property type="entry name" value="PROTEIN RTA1-RELATED"/>
    <property type="match status" value="1"/>
</dbReference>
<proteinExistence type="predicted"/>
<dbReference type="Proteomes" id="UP000663831">
    <property type="component" value="Unassembled WGS sequence"/>
</dbReference>
<sequence>MSHYLPGPEGKTMRGPLGDQFRRGIILRVMEWYVPSFPLFIPRAMFSGLRSLSVLTLLGVVEAARFGLPPPGDPFADPFNDPYNPLRYIPSNILTGVSFGLYFLTATALTLCMRKWGAKWMLCLIIGAYTFSVGLALRFGLAKDPHSKGIYIAQYLFVVLSPCAFLAANYIILGRLVMHLNAGQYLFIRPDRVMKIFLASDVFSFAVQACGGGMSTSNDPDKLRVGQKLFLTGLALQLASFALFSALYITFLVRAYKFAPEIWHHEPPVPWHRDWKTLAAALGLSCVGVLIRSVFRTIELSEGYRGHLATTESLFYGLDTYPLFVAVVIYVPFWPGRFITQPGDGEDTRRGSPVEEKA</sequence>
<keyword evidence="4 5" id="KW-0472">Membrane</keyword>
<keyword evidence="2 5" id="KW-0812">Transmembrane</keyword>
<evidence type="ECO:0008006" key="8">
    <source>
        <dbReference type="Google" id="ProtNLM"/>
    </source>
</evidence>
<feature type="transmembrane region" description="Helical" evidence="5">
    <location>
        <begin position="120"/>
        <end position="140"/>
    </location>
</feature>
<feature type="transmembrane region" description="Helical" evidence="5">
    <location>
        <begin position="234"/>
        <end position="256"/>
    </location>
</feature>
<protein>
    <recommendedName>
        <fullName evidence="8">RTA1-domain-containing protein</fullName>
    </recommendedName>
</protein>